<dbReference type="Proteomes" id="UP000507222">
    <property type="component" value="Unassembled WGS sequence"/>
</dbReference>
<dbReference type="PANTHER" id="PTHR31293">
    <property type="entry name" value="RNI-LIKE SUPERFAMILY PROTEIN"/>
    <property type="match status" value="1"/>
</dbReference>
<name>A0A6J5UA25_PRUAR</name>
<dbReference type="EMBL" id="CAEKDK010000003">
    <property type="protein sequence ID" value="CAB4272224.1"/>
    <property type="molecule type" value="Genomic_DNA"/>
</dbReference>
<gene>
    <name evidence="1" type="ORF">CURHAP_LOCUS18793</name>
</gene>
<dbReference type="InterPro" id="IPR055294">
    <property type="entry name" value="FBL60-like"/>
</dbReference>
<dbReference type="AlphaFoldDB" id="A0A6J5UA25"/>
<proteinExistence type="predicted"/>
<reference evidence="1 2" key="1">
    <citation type="submission" date="2020-05" db="EMBL/GenBank/DDBJ databases">
        <authorList>
            <person name="Campoy J."/>
            <person name="Schneeberger K."/>
            <person name="Spophaly S."/>
        </authorList>
    </citation>
    <scope>NUCLEOTIDE SEQUENCE [LARGE SCALE GENOMIC DNA]</scope>
    <source>
        <strain evidence="1">PruArmRojPasFocal</strain>
    </source>
</reference>
<evidence type="ECO:0000313" key="1">
    <source>
        <dbReference type="EMBL" id="CAB4272224.1"/>
    </source>
</evidence>
<accession>A0A6J5UA25</accession>
<protein>
    <recommendedName>
        <fullName evidence="3">F-box domain-containing protein</fullName>
    </recommendedName>
</protein>
<evidence type="ECO:0000313" key="2">
    <source>
        <dbReference type="Proteomes" id="UP000507222"/>
    </source>
</evidence>
<evidence type="ECO:0008006" key="3">
    <source>
        <dbReference type="Google" id="ProtNLM"/>
    </source>
</evidence>
<organism evidence="1 2">
    <name type="scientific">Prunus armeniaca</name>
    <name type="common">Apricot</name>
    <name type="synonym">Armeniaca vulgaris</name>
    <dbReference type="NCBI Taxonomy" id="36596"/>
    <lineage>
        <taxon>Eukaryota</taxon>
        <taxon>Viridiplantae</taxon>
        <taxon>Streptophyta</taxon>
        <taxon>Embryophyta</taxon>
        <taxon>Tracheophyta</taxon>
        <taxon>Spermatophyta</taxon>
        <taxon>Magnoliopsida</taxon>
        <taxon>eudicotyledons</taxon>
        <taxon>Gunneridae</taxon>
        <taxon>Pentapetalae</taxon>
        <taxon>rosids</taxon>
        <taxon>fabids</taxon>
        <taxon>Rosales</taxon>
        <taxon>Rosaceae</taxon>
        <taxon>Amygdaloideae</taxon>
        <taxon>Amygdaleae</taxon>
        <taxon>Prunus</taxon>
    </lineage>
</organism>
<dbReference type="SUPFAM" id="SSF81383">
    <property type="entry name" value="F-box domain"/>
    <property type="match status" value="1"/>
</dbReference>
<dbReference type="InterPro" id="IPR036047">
    <property type="entry name" value="F-box-like_dom_sf"/>
</dbReference>
<dbReference type="PANTHER" id="PTHR31293:SF16">
    <property type="entry name" value="RNI-LIKE SUPERFAMILY PROTEIN"/>
    <property type="match status" value="1"/>
</dbReference>
<sequence length="150" mass="17567">MKLHIIDDGTDRISVLPDFIIYHILSFLPMKLDVDRTSILSKRWHYVHASFPIFEFDQSHFGIRGLDLDYYATLCNQTFEEANPEDFRTYNKFMEYVDASLFGFCSRQTLALQKFILSMDLMVDIELDSVVDKWIDLAMKKGVKNVHSTL</sequence>